<dbReference type="AlphaFoldDB" id="A0A0F9DN31"/>
<name>A0A0F9DN31_9ZZZZ</name>
<dbReference type="EMBL" id="LAZR01028266">
    <property type="protein sequence ID" value="KKL63143.1"/>
    <property type="molecule type" value="Genomic_DNA"/>
</dbReference>
<evidence type="ECO:0000313" key="1">
    <source>
        <dbReference type="EMBL" id="KKL63143.1"/>
    </source>
</evidence>
<dbReference type="SUPFAM" id="SSF51735">
    <property type="entry name" value="NAD(P)-binding Rossmann-fold domains"/>
    <property type="match status" value="1"/>
</dbReference>
<protein>
    <recommendedName>
        <fullName evidence="2">Gfo/Idh/MocA-like oxidoreductase N-terminal domain-containing protein</fullName>
    </recommendedName>
</protein>
<reference evidence="1" key="1">
    <citation type="journal article" date="2015" name="Nature">
        <title>Complex archaea that bridge the gap between prokaryotes and eukaryotes.</title>
        <authorList>
            <person name="Spang A."/>
            <person name="Saw J.H."/>
            <person name="Jorgensen S.L."/>
            <person name="Zaremba-Niedzwiedzka K."/>
            <person name="Martijn J."/>
            <person name="Lind A.E."/>
            <person name="van Eijk R."/>
            <person name="Schleper C."/>
            <person name="Guy L."/>
            <person name="Ettema T.J."/>
        </authorList>
    </citation>
    <scope>NUCLEOTIDE SEQUENCE</scope>
</reference>
<accession>A0A0F9DN31</accession>
<comment type="caution">
    <text evidence="1">The sequence shown here is derived from an EMBL/GenBank/DDBJ whole genome shotgun (WGS) entry which is preliminary data.</text>
</comment>
<evidence type="ECO:0008006" key="2">
    <source>
        <dbReference type="Google" id="ProtNLM"/>
    </source>
</evidence>
<proteinExistence type="predicted"/>
<feature type="non-terminal residue" evidence="1">
    <location>
        <position position="97"/>
    </location>
</feature>
<dbReference type="InterPro" id="IPR036291">
    <property type="entry name" value="NAD(P)-bd_dom_sf"/>
</dbReference>
<dbReference type="InterPro" id="IPR006311">
    <property type="entry name" value="TAT_signal"/>
</dbReference>
<dbReference type="Gene3D" id="3.40.50.720">
    <property type="entry name" value="NAD(P)-binding Rossmann-like Domain"/>
    <property type="match status" value="1"/>
</dbReference>
<dbReference type="PROSITE" id="PS51318">
    <property type="entry name" value="TAT"/>
    <property type="match status" value="1"/>
</dbReference>
<organism evidence="1">
    <name type="scientific">marine sediment metagenome</name>
    <dbReference type="NCBI Taxonomy" id="412755"/>
    <lineage>
        <taxon>unclassified sequences</taxon>
        <taxon>metagenomes</taxon>
        <taxon>ecological metagenomes</taxon>
    </lineage>
</organism>
<gene>
    <name evidence="1" type="ORF">LCGC14_2178030</name>
</gene>
<sequence>MPHSKPTRRRFLQKASAMAAAPYVITSAALGNEDRPAASERITIGYLGTGPRGRLNVREQLTCPDAQVVAVCDVWQHVRNAAKQMVDGHYGNSDCKA</sequence>